<organism evidence="2 3">
    <name type="scientific">Streptomyces microflavus</name>
    <name type="common">Streptomyces lipmanii</name>
    <dbReference type="NCBI Taxonomy" id="1919"/>
    <lineage>
        <taxon>Bacteria</taxon>
        <taxon>Bacillati</taxon>
        <taxon>Actinomycetota</taxon>
        <taxon>Actinomycetes</taxon>
        <taxon>Kitasatosporales</taxon>
        <taxon>Streptomycetaceae</taxon>
        <taxon>Streptomyces</taxon>
    </lineage>
</organism>
<accession>A0A7J0CRS2</accession>
<feature type="region of interest" description="Disordered" evidence="1">
    <location>
        <begin position="208"/>
        <end position="233"/>
    </location>
</feature>
<gene>
    <name evidence="2" type="ORF">Smic_37280</name>
</gene>
<reference evidence="2 3" key="1">
    <citation type="submission" date="2020-05" db="EMBL/GenBank/DDBJ databases">
        <title>Whole genome shotgun sequence of Streptomyces microflavus NBRC 13062.</title>
        <authorList>
            <person name="Komaki H."/>
            <person name="Tamura T."/>
        </authorList>
    </citation>
    <scope>NUCLEOTIDE SEQUENCE [LARGE SCALE GENOMIC DNA]</scope>
    <source>
        <strain evidence="2 3">NBRC 13062</strain>
    </source>
</reference>
<dbReference type="Proteomes" id="UP000498740">
    <property type="component" value="Unassembled WGS sequence"/>
</dbReference>
<name>A0A7J0CRS2_STRMI</name>
<evidence type="ECO:0000313" key="2">
    <source>
        <dbReference type="EMBL" id="GFN05172.1"/>
    </source>
</evidence>
<evidence type="ECO:0000256" key="1">
    <source>
        <dbReference type="SAM" id="MobiDB-lite"/>
    </source>
</evidence>
<dbReference type="AlphaFoldDB" id="A0A7J0CRS2"/>
<comment type="caution">
    <text evidence="2">The sequence shown here is derived from an EMBL/GenBank/DDBJ whole genome shotgun (WGS) entry which is preliminary data.</text>
</comment>
<dbReference type="EMBL" id="BLWD01000001">
    <property type="protein sequence ID" value="GFN05172.1"/>
    <property type="molecule type" value="Genomic_DNA"/>
</dbReference>
<evidence type="ECO:0000313" key="3">
    <source>
        <dbReference type="Proteomes" id="UP000498740"/>
    </source>
</evidence>
<protein>
    <submittedName>
        <fullName evidence="2">Uncharacterized protein</fullName>
    </submittedName>
</protein>
<proteinExistence type="predicted"/>
<sequence>MADTALGAAGHVEDGCHGLAPAEPAAAEHRDALGAPPELAVGVVHGHQVGEDPGVVAVLALGLLDHDLLLVGEALEGADGGLEDGFGLLLGVLADLGELGGLPLEEPVVDDEELVPLTQERVTLPVQLGVASAQFDVGRASPQNGTHSDQCYDNQRPDDGALWKCHETHFKCHGWKRLDTPSGGTQPGLVRHDRAPLREVPLRRWGRGIHSSRNAPIRHQPTGSKMILSSAAQ</sequence>